<evidence type="ECO:0000256" key="1">
    <source>
        <dbReference type="SAM" id="Phobius"/>
    </source>
</evidence>
<feature type="transmembrane region" description="Helical" evidence="1">
    <location>
        <begin position="23"/>
        <end position="44"/>
    </location>
</feature>
<keyword evidence="1" id="KW-0812">Transmembrane</keyword>
<evidence type="ECO:0000313" key="3">
    <source>
        <dbReference type="Proteomes" id="UP000013523"/>
    </source>
</evidence>
<keyword evidence="1" id="KW-1133">Transmembrane helix</keyword>
<evidence type="ECO:0000313" key="2">
    <source>
        <dbReference type="EMBL" id="AGK97574.1"/>
    </source>
</evidence>
<dbReference type="Proteomes" id="UP000013523">
    <property type="component" value="Chromosome"/>
</dbReference>
<protein>
    <submittedName>
        <fullName evidence="2">Uncharacterized protein</fullName>
    </submittedName>
</protein>
<sequence>MPTFLNTLKNERWYKISTSMKKAIAGIIIIAIICIAGFYSYSYITAKNNFTIKELQGYGSGEELLWTDNLKYNKYDISFGTLN</sequence>
<accession>R4KAP4</accession>
<name>R4KAP4_CLOPA</name>
<dbReference type="HOGENOM" id="CLU_2536711_0_0_9"/>
<proteinExistence type="predicted"/>
<reference evidence="2 3" key="1">
    <citation type="submission" date="2012-01" db="EMBL/GenBank/DDBJ databases">
        <title>Complete sequence of chromosome of Clostridium pasteurianum BC1.</title>
        <authorList>
            <consortium name="US DOE Joint Genome Institute"/>
            <person name="Lucas S."/>
            <person name="Han J."/>
            <person name="Lapidus A."/>
            <person name="Cheng J.-F."/>
            <person name="Goodwin L."/>
            <person name="Pitluck S."/>
            <person name="Peters L."/>
            <person name="Mikhailova N."/>
            <person name="Teshima H."/>
            <person name="Detter J.C."/>
            <person name="Han C."/>
            <person name="Tapia R."/>
            <person name="Land M."/>
            <person name="Hauser L."/>
            <person name="Kyrpides N."/>
            <person name="Ivanova N."/>
            <person name="Pagani I."/>
            <person name="Dunn J."/>
            <person name="Taghavi S."/>
            <person name="Francis A."/>
            <person name="van der Lelie D."/>
            <person name="Woyke T."/>
        </authorList>
    </citation>
    <scope>NUCLEOTIDE SEQUENCE [LARGE SCALE GENOMIC DNA]</scope>
    <source>
        <strain evidence="2 3">BC1</strain>
    </source>
</reference>
<organism evidence="2 3">
    <name type="scientific">Clostridium pasteurianum BC1</name>
    <dbReference type="NCBI Taxonomy" id="86416"/>
    <lineage>
        <taxon>Bacteria</taxon>
        <taxon>Bacillati</taxon>
        <taxon>Bacillota</taxon>
        <taxon>Clostridia</taxon>
        <taxon>Eubacteriales</taxon>
        <taxon>Clostridiaceae</taxon>
        <taxon>Clostridium</taxon>
    </lineage>
</organism>
<keyword evidence="3" id="KW-1185">Reference proteome</keyword>
<dbReference type="STRING" id="86416.Clopa_2729"/>
<dbReference type="PATRIC" id="fig|86416.3.peg.2717"/>
<dbReference type="EMBL" id="CP003261">
    <property type="protein sequence ID" value="AGK97574.1"/>
    <property type="molecule type" value="Genomic_DNA"/>
</dbReference>
<dbReference type="AlphaFoldDB" id="R4KAP4"/>
<keyword evidence="1" id="KW-0472">Membrane</keyword>
<gene>
    <name evidence="2" type="ORF">Clopa_2729</name>
</gene>
<dbReference type="KEGG" id="cpas:Clopa_2729"/>